<evidence type="ECO:0000256" key="10">
    <source>
        <dbReference type="ARBA" id="ARBA00052690"/>
    </source>
</evidence>
<dbReference type="GO" id="GO:0055129">
    <property type="term" value="P:L-proline biosynthetic process"/>
    <property type="evidence" value="ECO:0007669"/>
    <property type="project" value="UniProtKB-UniPathway"/>
</dbReference>
<sequence length="274" mass="29122">MTMAELKIGFLGCGSMGECIMAGMLKAEMVKPENTFICNRTASTNERLVSVYKVRNMSAPELVEKSDIIMLGVKPYGIVPVLETIKGQITPSKLIISMAAGVPIATIENHCPPQTKVIRVMPNVPVFVGEGVTSISGNSAVTRDDETVMVKLFGAIGKAFVVPESAIHGVIGVAGSSPAYVFMFMEALSDGAVRGGIPRGQSYEMAAQAVLGAAKMLQESGKTPGALKDMVCSPGGTTIEAVRFLEKGGMRSSIIEAMVQCMEKSKEFERIYSE</sequence>
<evidence type="ECO:0000256" key="4">
    <source>
        <dbReference type="ARBA" id="ARBA00022490"/>
    </source>
</evidence>
<evidence type="ECO:0000256" key="11">
    <source>
        <dbReference type="PIRSR" id="PIRSR000193-1"/>
    </source>
</evidence>
<dbReference type="EC" id="1.5.1.2" evidence="12"/>
<dbReference type="Pfam" id="PF03807">
    <property type="entry name" value="F420_oxidored"/>
    <property type="match status" value="1"/>
</dbReference>
<dbReference type="InterPro" id="IPR028939">
    <property type="entry name" value="P5C_Rdtase_cat_N"/>
</dbReference>
<evidence type="ECO:0000259" key="13">
    <source>
        <dbReference type="Pfam" id="PF03807"/>
    </source>
</evidence>
<dbReference type="Pfam" id="PF14748">
    <property type="entry name" value="P5CR_dimer"/>
    <property type="match status" value="1"/>
</dbReference>
<name>A0A640KHQ1_LEITA</name>
<evidence type="ECO:0000256" key="5">
    <source>
        <dbReference type="ARBA" id="ARBA00022605"/>
    </source>
</evidence>
<reference evidence="15" key="1">
    <citation type="submission" date="2019-11" db="EMBL/GenBank/DDBJ databases">
        <title>Leishmania tarentolae CDS.</title>
        <authorList>
            <person name="Goto Y."/>
            <person name="Yamagishi J."/>
        </authorList>
    </citation>
    <scope>NUCLEOTIDE SEQUENCE [LARGE SCALE GENOMIC DNA]</scope>
    <source>
        <strain evidence="15">Parrot Tar II</strain>
    </source>
</reference>
<dbReference type="PANTHER" id="PTHR11645">
    <property type="entry name" value="PYRROLINE-5-CARBOXYLATE REDUCTASE"/>
    <property type="match status" value="1"/>
</dbReference>
<keyword evidence="8 12" id="KW-0560">Oxidoreductase</keyword>
<gene>
    <name evidence="15" type="ORF">LtaPh_1315400</name>
</gene>
<dbReference type="UniPathway" id="UPA00098">
    <property type="reaction ID" value="UER00361"/>
</dbReference>
<dbReference type="Gene3D" id="3.40.50.720">
    <property type="entry name" value="NAD(P)-binding Rossmann-like Domain"/>
    <property type="match status" value="1"/>
</dbReference>
<dbReference type="OrthoDB" id="10263291at2759"/>
<keyword evidence="7 11" id="KW-0521">NADP</keyword>
<organism evidence="15 16">
    <name type="scientific">Leishmania tarentolae</name>
    <name type="common">Sauroleishmania tarentolae</name>
    <dbReference type="NCBI Taxonomy" id="5689"/>
    <lineage>
        <taxon>Eukaryota</taxon>
        <taxon>Discoba</taxon>
        <taxon>Euglenozoa</taxon>
        <taxon>Kinetoplastea</taxon>
        <taxon>Metakinetoplastina</taxon>
        <taxon>Trypanosomatida</taxon>
        <taxon>Trypanosomatidae</taxon>
        <taxon>Leishmaniinae</taxon>
        <taxon>Leishmania</taxon>
        <taxon>lizard Leishmania</taxon>
    </lineage>
</organism>
<accession>A0A640KHQ1</accession>
<evidence type="ECO:0000256" key="8">
    <source>
        <dbReference type="ARBA" id="ARBA00023002"/>
    </source>
</evidence>
<evidence type="ECO:0000256" key="6">
    <source>
        <dbReference type="ARBA" id="ARBA00022650"/>
    </source>
</evidence>
<dbReference type="SUPFAM" id="SSF48179">
    <property type="entry name" value="6-phosphogluconate dehydrogenase C-terminal domain-like"/>
    <property type="match status" value="1"/>
</dbReference>
<proteinExistence type="inferred from homology"/>
<dbReference type="VEuPathDB" id="TriTrypDB:LtaPh_1315400"/>
<dbReference type="Proteomes" id="UP000419144">
    <property type="component" value="Unassembled WGS sequence"/>
</dbReference>
<protein>
    <recommendedName>
        <fullName evidence="3 12">Pyrroline-5-carboxylate reductase</fullName>
        <ecNumber evidence="12">1.5.1.2</ecNumber>
    </recommendedName>
</protein>
<comment type="catalytic activity">
    <reaction evidence="9">
        <text>L-proline + NAD(+) = (S)-1-pyrroline-5-carboxylate + NADH + 2 H(+)</text>
        <dbReference type="Rhea" id="RHEA:14105"/>
        <dbReference type="ChEBI" id="CHEBI:15378"/>
        <dbReference type="ChEBI" id="CHEBI:17388"/>
        <dbReference type="ChEBI" id="CHEBI:57540"/>
        <dbReference type="ChEBI" id="CHEBI:57945"/>
        <dbReference type="ChEBI" id="CHEBI:60039"/>
        <dbReference type="EC" id="1.5.1.2"/>
    </reaction>
</comment>
<evidence type="ECO:0000256" key="3">
    <source>
        <dbReference type="ARBA" id="ARBA00021413"/>
    </source>
</evidence>
<evidence type="ECO:0000256" key="7">
    <source>
        <dbReference type="ARBA" id="ARBA00022857"/>
    </source>
</evidence>
<dbReference type="AlphaFoldDB" id="A0A640KHQ1"/>
<comment type="caution">
    <text evidence="15">The sequence shown here is derived from an EMBL/GenBank/DDBJ whole genome shotgun (WGS) entry which is preliminary data.</text>
</comment>
<comment type="catalytic activity">
    <reaction evidence="10 12">
        <text>L-proline + NADP(+) = (S)-1-pyrroline-5-carboxylate + NADPH + 2 H(+)</text>
        <dbReference type="Rhea" id="RHEA:14109"/>
        <dbReference type="ChEBI" id="CHEBI:15378"/>
        <dbReference type="ChEBI" id="CHEBI:17388"/>
        <dbReference type="ChEBI" id="CHEBI:57783"/>
        <dbReference type="ChEBI" id="CHEBI:58349"/>
        <dbReference type="ChEBI" id="CHEBI:60039"/>
        <dbReference type="EC" id="1.5.1.2"/>
    </reaction>
</comment>
<dbReference type="HAMAP" id="MF_01925">
    <property type="entry name" value="P5C_reductase"/>
    <property type="match status" value="1"/>
</dbReference>
<evidence type="ECO:0000313" key="15">
    <source>
        <dbReference type="EMBL" id="GET87019.1"/>
    </source>
</evidence>
<dbReference type="InterPro" id="IPR008927">
    <property type="entry name" value="6-PGluconate_DH-like_C_sf"/>
</dbReference>
<evidence type="ECO:0000256" key="2">
    <source>
        <dbReference type="ARBA" id="ARBA00005525"/>
    </source>
</evidence>
<keyword evidence="6 12" id="KW-0641">Proline biosynthesis</keyword>
<feature type="domain" description="Pyrroline-5-carboxylate reductase catalytic N-terminal" evidence="13">
    <location>
        <begin position="7"/>
        <end position="101"/>
    </location>
</feature>
<dbReference type="InterPro" id="IPR036291">
    <property type="entry name" value="NAD(P)-bd_dom_sf"/>
</dbReference>
<keyword evidence="5 12" id="KW-0028">Amino-acid biosynthesis</keyword>
<comment type="similarity">
    <text evidence="2 12">Belongs to the pyrroline-5-carboxylate reductase family.</text>
</comment>
<dbReference type="PROSITE" id="PS00521">
    <property type="entry name" value="P5CR"/>
    <property type="match status" value="1"/>
</dbReference>
<dbReference type="GO" id="GO:0005737">
    <property type="term" value="C:cytoplasm"/>
    <property type="evidence" value="ECO:0007669"/>
    <property type="project" value="UniProtKB-SubCell"/>
</dbReference>
<dbReference type="PANTHER" id="PTHR11645:SF0">
    <property type="entry name" value="PYRROLINE-5-CARBOXYLATE REDUCTASE 3"/>
    <property type="match status" value="1"/>
</dbReference>
<evidence type="ECO:0000256" key="9">
    <source>
        <dbReference type="ARBA" id="ARBA00050547"/>
    </source>
</evidence>
<comment type="subcellular location">
    <subcellularLocation>
        <location evidence="1">Cytoplasm</location>
    </subcellularLocation>
</comment>
<dbReference type="InterPro" id="IPR029036">
    <property type="entry name" value="P5CR_dimer"/>
</dbReference>
<dbReference type="FunFam" id="1.10.3730.10:FF:000001">
    <property type="entry name" value="Pyrroline-5-carboxylate reductase"/>
    <property type="match status" value="1"/>
</dbReference>
<evidence type="ECO:0000259" key="14">
    <source>
        <dbReference type="Pfam" id="PF14748"/>
    </source>
</evidence>
<feature type="binding site" evidence="11">
    <location>
        <begin position="11"/>
        <end position="16"/>
    </location>
    <ligand>
        <name>NADP(+)</name>
        <dbReference type="ChEBI" id="CHEBI:58349"/>
    </ligand>
</feature>
<dbReference type="InterPro" id="IPR053790">
    <property type="entry name" value="P5CR-like_CS"/>
</dbReference>
<keyword evidence="4" id="KW-0963">Cytoplasm</keyword>
<dbReference type="EMBL" id="BLBS01000017">
    <property type="protein sequence ID" value="GET87019.1"/>
    <property type="molecule type" value="Genomic_DNA"/>
</dbReference>
<dbReference type="FunFam" id="3.40.50.720:FF:000190">
    <property type="entry name" value="Pyrroline-5-carboxylate reductase"/>
    <property type="match status" value="1"/>
</dbReference>
<feature type="domain" description="Pyrroline-5-carboxylate reductase dimerisation" evidence="14">
    <location>
        <begin position="164"/>
        <end position="267"/>
    </location>
</feature>
<comment type="pathway">
    <text evidence="12">Amino-acid biosynthesis; L-proline biosynthesis; L-proline from L-glutamate 5-semialdehyde: step 1/1.</text>
</comment>
<dbReference type="Gene3D" id="1.10.3730.10">
    <property type="entry name" value="ProC C-terminal domain-like"/>
    <property type="match status" value="1"/>
</dbReference>
<dbReference type="SUPFAM" id="SSF51735">
    <property type="entry name" value="NAD(P)-binding Rossmann-fold domains"/>
    <property type="match status" value="1"/>
</dbReference>
<evidence type="ECO:0000256" key="12">
    <source>
        <dbReference type="RuleBase" id="RU003903"/>
    </source>
</evidence>
<dbReference type="InterPro" id="IPR000304">
    <property type="entry name" value="Pyrroline-COOH_reductase"/>
</dbReference>
<dbReference type="NCBIfam" id="TIGR00112">
    <property type="entry name" value="proC"/>
    <property type="match status" value="1"/>
</dbReference>
<dbReference type="PIRSF" id="PIRSF000193">
    <property type="entry name" value="Pyrrol-5-carb_rd"/>
    <property type="match status" value="1"/>
</dbReference>
<dbReference type="GO" id="GO:0004735">
    <property type="term" value="F:pyrroline-5-carboxylate reductase activity"/>
    <property type="evidence" value="ECO:0007669"/>
    <property type="project" value="UniProtKB-EC"/>
</dbReference>
<keyword evidence="16" id="KW-1185">Reference proteome</keyword>
<evidence type="ECO:0000256" key="1">
    <source>
        <dbReference type="ARBA" id="ARBA00004496"/>
    </source>
</evidence>
<evidence type="ECO:0000313" key="16">
    <source>
        <dbReference type="Proteomes" id="UP000419144"/>
    </source>
</evidence>